<name>A0ABX1R3P6_9ALTE</name>
<feature type="coiled-coil region" evidence="1">
    <location>
        <begin position="207"/>
        <end position="254"/>
    </location>
</feature>
<gene>
    <name evidence="3" type="ORF">HCJ96_11745</name>
</gene>
<dbReference type="RefSeq" id="WP_169211263.1">
    <property type="nucleotide sequence ID" value="NZ_JAATNW010000006.1"/>
</dbReference>
<evidence type="ECO:0000259" key="2">
    <source>
        <dbReference type="Pfam" id="PF05170"/>
    </source>
</evidence>
<accession>A0ABX1R3P6</accession>
<sequence length="256" mass="27966">MKKIFLGLLVVIAVIGGIVWYVMSGANEFLKSQIEEKGSQYLGTTVSVSGVDLIFREGRLEISELEIDNPEGFSNEDALSVEGLAFDLGNSLQEPYHVQELTVNAPEMLYELNADGTGNLMVLKNNLQAHLPENKPAQSSGEPAPLVIVDSVTVANTKLTLDFEKFDTKGVQLNKKTFEVTLPTFNAGPIGQPDGMPADQVGAAIINNMLDNVIAEAKKKARDVAKEAAKEKFNEEKDKLLDKADEKIKDILNKDF</sequence>
<organism evidence="3 4">
    <name type="scientific">Alteromonas ponticola</name>
    <dbReference type="NCBI Taxonomy" id="2720613"/>
    <lineage>
        <taxon>Bacteria</taxon>
        <taxon>Pseudomonadati</taxon>
        <taxon>Pseudomonadota</taxon>
        <taxon>Gammaproteobacteria</taxon>
        <taxon>Alteromonadales</taxon>
        <taxon>Alteromonadaceae</taxon>
        <taxon>Alteromonas/Salinimonas group</taxon>
        <taxon>Alteromonas</taxon>
    </lineage>
</organism>
<keyword evidence="4" id="KW-1185">Reference proteome</keyword>
<proteinExistence type="predicted"/>
<evidence type="ECO:0000313" key="4">
    <source>
        <dbReference type="Proteomes" id="UP000709336"/>
    </source>
</evidence>
<feature type="domain" description="AsmA" evidence="2">
    <location>
        <begin position="4"/>
        <end position="179"/>
    </location>
</feature>
<keyword evidence="1" id="KW-0175">Coiled coil</keyword>
<dbReference type="InterPro" id="IPR007844">
    <property type="entry name" value="AsmA"/>
</dbReference>
<dbReference type="Proteomes" id="UP000709336">
    <property type="component" value="Unassembled WGS sequence"/>
</dbReference>
<evidence type="ECO:0000256" key="1">
    <source>
        <dbReference type="SAM" id="Coils"/>
    </source>
</evidence>
<dbReference type="EMBL" id="JAATNW010000006">
    <property type="protein sequence ID" value="NMH60699.1"/>
    <property type="molecule type" value="Genomic_DNA"/>
</dbReference>
<protein>
    <recommendedName>
        <fullName evidence="2">AsmA domain-containing protein</fullName>
    </recommendedName>
</protein>
<evidence type="ECO:0000313" key="3">
    <source>
        <dbReference type="EMBL" id="NMH60699.1"/>
    </source>
</evidence>
<comment type="caution">
    <text evidence="3">The sequence shown here is derived from an EMBL/GenBank/DDBJ whole genome shotgun (WGS) entry which is preliminary data.</text>
</comment>
<dbReference type="Pfam" id="PF05170">
    <property type="entry name" value="AsmA"/>
    <property type="match status" value="1"/>
</dbReference>
<reference evidence="3 4" key="1">
    <citation type="submission" date="2020-03" db="EMBL/GenBank/DDBJ databases">
        <title>Alteromonas ponticola sp. nov., isolated from seawater.</title>
        <authorList>
            <person name="Yoon J.-H."/>
            <person name="Kim Y.-O."/>
        </authorList>
    </citation>
    <scope>NUCLEOTIDE SEQUENCE [LARGE SCALE GENOMIC DNA]</scope>
    <source>
        <strain evidence="3 4">MYP5</strain>
    </source>
</reference>